<name>A0ABS2P879_9BACL</name>
<comment type="subcellular location">
    <subcellularLocation>
        <location evidence="2">Cytoplasm</location>
    </subcellularLocation>
</comment>
<comment type="caution">
    <text evidence="3">The sequence shown here is derived from an EMBL/GenBank/DDBJ whole genome shotgun (WGS) entry which is preliminary data.</text>
</comment>
<dbReference type="Proteomes" id="UP000741863">
    <property type="component" value="Unassembled WGS sequence"/>
</dbReference>
<keyword evidence="1 2" id="KW-0963">Cytoplasm</keyword>
<evidence type="ECO:0000256" key="1">
    <source>
        <dbReference type="ARBA" id="ARBA00022490"/>
    </source>
</evidence>
<evidence type="ECO:0000256" key="2">
    <source>
        <dbReference type="HAMAP-Rule" id="MF_02245"/>
    </source>
</evidence>
<accession>A0ABS2P879</accession>
<dbReference type="SUPFAM" id="SSF52833">
    <property type="entry name" value="Thioredoxin-like"/>
    <property type="match status" value="1"/>
</dbReference>
<dbReference type="Gene3D" id="3.40.30.10">
    <property type="entry name" value="Glutaredoxin"/>
    <property type="match status" value="1"/>
</dbReference>
<sequence length="302" mass="34777">MVMTKEQCNYSTGTCGEADGEQREHLINDHRVEIYVFTDPLCPLCWGIEPKLKKLLNEYNQYIKVRYVVMPENASARIHEQNQRTLSDLWDITSTQTGMCCDGDFWYENPISVPETPSIAIKAAEMQGRQCGMRFLRRVREALFLNKQDVTDDYVLLKCAQEAGLDEIEFQKDFHSDLAKQALESDLRTKNEMGVSEVPSMIFFNDCIEDAGVMISGLHSYDVYEDILTEVLGKTPVPEMKHDLLSFVRHYSLVATAEIAEVFDLTTKETKSAMKRLQLQQKVECVPVKHGEFWKYNCRTEE</sequence>
<comment type="subunit">
    <text evidence="2">Interacts with Spx.</text>
</comment>
<proteinExistence type="inferred from homology"/>
<comment type="similarity">
    <text evidence="2">Belongs to the SpxH family.</text>
</comment>
<dbReference type="Pfam" id="PF13743">
    <property type="entry name" value="Thioredoxin_5"/>
    <property type="match status" value="1"/>
</dbReference>
<dbReference type="EMBL" id="JAFBEC010000002">
    <property type="protein sequence ID" value="MBM7631527.1"/>
    <property type="molecule type" value="Genomic_DNA"/>
</dbReference>
<gene>
    <name evidence="2" type="primary">spxH</name>
    <name evidence="3" type="ORF">JOD17_000619</name>
</gene>
<dbReference type="HAMAP" id="MF_02245">
    <property type="entry name" value="Adapter_SpxH"/>
    <property type="match status" value="1"/>
</dbReference>
<dbReference type="InterPro" id="IPR046404">
    <property type="entry name" value="Adapter_SpxH"/>
</dbReference>
<protein>
    <recommendedName>
        <fullName evidence="2">ClpXP adapter protein SpxH</fullName>
    </recommendedName>
</protein>
<keyword evidence="4" id="KW-1185">Reference proteome</keyword>
<evidence type="ECO:0000313" key="3">
    <source>
        <dbReference type="EMBL" id="MBM7631527.1"/>
    </source>
</evidence>
<reference evidence="3 4" key="1">
    <citation type="submission" date="2021-01" db="EMBL/GenBank/DDBJ databases">
        <title>Genomic Encyclopedia of Type Strains, Phase IV (KMG-IV): sequencing the most valuable type-strain genomes for metagenomic binning, comparative biology and taxonomic classification.</title>
        <authorList>
            <person name="Goeker M."/>
        </authorList>
    </citation>
    <scope>NUCLEOTIDE SEQUENCE [LARGE SCALE GENOMIC DNA]</scope>
    <source>
        <strain evidence="3 4">DSM 25540</strain>
    </source>
</reference>
<dbReference type="GO" id="GO:0016853">
    <property type="term" value="F:isomerase activity"/>
    <property type="evidence" value="ECO:0007669"/>
    <property type="project" value="UniProtKB-KW"/>
</dbReference>
<organism evidence="3 4">
    <name type="scientific">Geomicrobium sediminis</name>
    <dbReference type="NCBI Taxonomy" id="1347788"/>
    <lineage>
        <taxon>Bacteria</taxon>
        <taxon>Bacillati</taxon>
        <taxon>Bacillota</taxon>
        <taxon>Bacilli</taxon>
        <taxon>Bacillales</taxon>
        <taxon>Geomicrobium</taxon>
    </lineage>
</organism>
<comment type="function">
    <text evidence="2">Adapter protein required for efficient degradation of Spx by ClpXP under non-stress conditions. Interaction with Spx stabilizes Spx and exposes the C-terminus of Spx for recognition and proteolysis by ClpXP.</text>
</comment>
<dbReference type="PANTHER" id="PTHR13887">
    <property type="entry name" value="GLUTATHIONE S-TRANSFERASE KAPPA"/>
    <property type="match status" value="1"/>
</dbReference>
<dbReference type="InterPro" id="IPR036249">
    <property type="entry name" value="Thioredoxin-like_sf"/>
</dbReference>
<dbReference type="CDD" id="cd03025">
    <property type="entry name" value="DsbA_FrnE_like"/>
    <property type="match status" value="1"/>
</dbReference>
<keyword evidence="3" id="KW-0413">Isomerase</keyword>
<dbReference type="PANTHER" id="PTHR13887:SF47">
    <property type="entry name" value="CLPXP ADAPTER PROTEIN SPXH"/>
    <property type="match status" value="1"/>
</dbReference>
<evidence type="ECO:0000313" key="4">
    <source>
        <dbReference type="Proteomes" id="UP000741863"/>
    </source>
</evidence>